<proteinExistence type="predicted"/>
<protein>
    <submittedName>
        <fullName evidence="2">Polysaccharide deacetylase</fullName>
    </submittedName>
</protein>
<organism evidence="2 3">
    <name type="scientific">Candidatus Scalindua japonica</name>
    <dbReference type="NCBI Taxonomy" id="1284222"/>
    <lineage>
        <taxon>Bacteria</taxon>
        <taxon>Pseudomonadati</taxon>
        <taxon>Planctomycetota</taxon>
        <taxon>Candidatus Brocadiia</taxon>
        <taxon>Candidatus Brocadiales</taxon>
        <taxon>Candidatus Scalinduaceae</taxon>
        <taxon>Candidatus Scalindua</taxon>
    </lineage>
</organism>
<comment type="caution">
    <text evidence="2">The sequence shown here is derived from an EMBL/GenBank/DDBJ whole genome shotgun (WGS) entry which is preliminary data.</text>
</comment>
<dbReference type="GO" id="GO:0005975">
    <property type="term" value="P:carbohydrate metabolic process"/>
    <property type="evidence" value="ECO:0007669"/>
    <property type="project" value="InterPro"/>
</dbReference>
<evidence type="ECO:0000313" key="2">
    <source>
        <dbReference type="EMBL" id="GAX60259.1"/>
    </source>
</evidence>
<dbReference type="Proteomes" id="UP000218542">
    <property type="component" value="Unassembled WGS sequence"/>
</dbReference>
<reference evidence="3" key="1">
    <citation type="journal article" date="2017" name="Environ. Microbiol. Rep.">
        <title>Genetic Diversity of Marine Anaerobic Ammonium-Oxidizing Bacteria as Revealed by Genomic and Proteomic Analyses of 'Candidatus Scalindua japonica'.</title>
        <authorList>
            <person name="Oshiki M."/>
            <person name="Mizuto K."/>
            <person name="Kimura Z."/>
            <person name="Kindaichi T."/>
            <person name="Satoh H."/>
            <person name="Okabe S."/>
        </authorList>
    </citation>
    <scope>NUCLEOTIDE SEQUENCE [LARGE SCALE GENOMIC DNA]</scope>
    <source>
        <strain evidence="3">husup-a2</strain>
    </source>
</reference>
<dbReference type="PANTHER" id="PTHR10587:SF137">
    <property type="entry name" value="4-DEOXY-4-FORMAMIDO-L-ARABINOSE-PHOSPHOUNDECAPRENOL DEFORMYLASE ARND-RELATED"/>
    <property type="match status" value="1"/>
</dbReference>
<gene>
    <name evidence="2" type="ORF">SCALIN_C10_0019</name>
</gene>
<dbReference type="InterPro" id="IPR002509">
    <property type="entry name" value="NODB_dom"/>
</dbReference>
<sequence length="299" mass="33899">MCLSNRVISLKIDVDTYQGMEKGVPVLLEILKKYDIKATFFLSFGPDNSGKAVWNIFRKKGFLSKMLRTGAPRMYGVKTILYGTLLPAPIIAASMPHIVDSVGKDCHEIGVHAWDHRLWQDNLGRLSGERIREEFEKSFDAFRSILGREPEATAAPAWFCNLTSLKIQDSLNLKYSSDTRGRLPFYPRMNGEEFKTLQIPTNQPCIEELIGLDLVDIGNLVEYQVSYLRDNAPNIITVHAEVEGNSYRDEFDQFLKTTISRGYEYMPMNVIAKSYHVAPIRDIHYELIPGRSGLVASSI</sequence>
<keyword evidence="3" id="KW-1185">Reference proteome</keyword>
<dbReference type="InterPro" id="IPR050248">
    <property type="entry name" value="Polysacc_deacetylase_ArnD"/>
</dbReference>
<dbReference type="PROSITE" id="PS51677">
    <property type="entry name" value="NODB"/>
    <property type="match status" value="1"/>
</dbReference>
<name>A0A286TWJ2_9BACT</name>
<dbReference type="AlphaFoldDB" id="A0A286TWJ2"/>
<evidence type="ECO:0000259" key="1">
    <source>
        <dbReference type="PROSITE" id="PS51677"/>
    </source>
</evidence>
<dbReference type="EMBL" id="BAOS01000010">
    <property type="protein sequence ID" value="GAX60259.1"/>
    <property type="molecule type" value="Genomic_DNA"/>
</dbReference>
<feature type="domain" description="NodB homology" evidence="1">
    <location>
        <begin position="6"/>
        <end position="266"/>
    </location>
</feature>
<dbReference type="OrthoDB" id="9806342at2"/>
<dbReference type="InterPro" id="IPR011330">
    <property type="entry name" value="Glyco_hydro/deAcase_b/a-brl"/>
</dbReference>
<dbReference type="Gene3D" id="3.20.20.370">
    <property type="entry name" value="Glycoside hydrolase/deacetylase"/>
    <property type="match status" value="1"/>
</dbReference>
<dbReference type="PANTHER" id="PTHR10587">
    <property type="entry name" value="GLYCOSYL TRANSFERASE-RELATED"/>
    <property type="match status" value="1"/>
</dbReference>
<dbReference type="SUPFAM" id="SSF88713">
    <property type="entry name" value="Glycoside hydrolase/deacetylase"/>
    <property type="match status" value="1"/>
</dbReference>
<dbReference type="GO" id="GO:0016810">
    <property type="term" value="F:hydrolase activity, acting on carbon-nitrogen (but not peptide) bonds"/>
    <property type="evidence" value="ECO:0007669"/>
    <property type="project" value="InterPro"/>
</dbReference>
<accession>A0A286TWJ2</accession>
<evidence type="ECO:0000313" key="3">
    <source>
        <dbReference type="Proteomes" id="UP000218542"/>
    </source>
</evidence>
<dbReference type="Pfam" id="PF01522">
    <property type="entry name" value="Polysacc_deac_1"/>
    <property type="match status" value="1"/>
</dbReference>